<dbReference type="Pfam" id="PF09940">
    <property type="entry name" value="DUF2172"/>
    <property type="match status" value="1"/>
</dbReference>
<sequence>MMKNIIDSIWALPRDLVSDGYDQAIDALSDMLPMRIHEYPTGTECFTWIVPEKWTCRDARLETMDGKTLFSYKDNPLHAVSYSLPYSGEVDRETLFQHLHTRPDMPEAIPFIFKYYKRDWGLCCRHSLKQTLTDDTYRVVIDTEFTQGALKVGEVVVKGKKQDCYIFCAHLCHPAQTNDDMAGVAVGMDVFRRLLEGPQPEYTYRLVILPETIGSAAWLSHNESLIPHIKGGLFLEMLGTPHPHALQRSNTPDSQMDTICRLITREADPKMWEDDFMKVILNDERMFNGPGINVPMLSLSRVLQRDDLYDPPYSEYHTSLDTPDVLDWDNLNRSSRLVSRIIEAIEANRIPVPLFKGELFCSRFKSIDYASMFHVMNAVIYRLDGEKSIADIARESGLPYDDVVAFIEILKKEKLVRLA</sequence>
<organism evidence="3 4">
    <name type="scientific">Pseudodesulfovibrio portus</name>
    <dbReference type="NCBI Taxonomy" id="231439"/>
    <lineage>
        <taxon>Bacteria</taxon>
        <taxon>Pseudomonadati</taxon>
        <taxon>Thermodesulfobacteriota</taxon>
        <taxon>Desulfovibrionia</taxon>
        <taxon>Desulfovibrionales</taxon>
        <taxon>Desulfovibrionaceae</taxon>
    </lineage>
</organism>
<reference evidence="3" key="1">
    <citation type="submission" date="2022-08" db="EMBL/GenBank/DDBJ databases">
        <title>Genome Sequence of the sulphate-reducing bacterium, Pseudodesulfovibrio portus JCM14722.</title>
        <authorList>
            <person name="Kondo R."/>
            <person name="Kataoka T."/>
        </authorList>
    </citation>
    <scope>NUCLEOTIDE SEQUENCE</scope>
    <source>
        <strain evidence="3">JCM 14722</strain>
    </source>
</reference>
<name>A0ABM8ANN8_9BACT</name>
<dbReference type="Gene3D" id="3.40.630.10">
    <property type="entry name" value="Zn peptidases"/>
    <property type="match status" value="1"/>
</dbReference>
<dbReference type="Gene3D" id="3.50.30.90">
    <property type="match status" value="1"/>
</dbReference>
<proteinExistence type="predicted"/>
<dbReference type="InterPro" id="IPR032610">
    <property type="entry name" value="DUF2172"/>
</dbReference>
<evidence type="ECO:0000313" key="3">
    <source>
        <dbReference type="EMBL" id="BDQ33004.1"/>
    </source>
</evidence>
<dbReference type="Pfam" id="PF16254">
    <property type="entry name" value="DUF4910"/>
    <property type="match status" value="1"/>
</dbReference>
<dbReference type="RefSeq" id="WP_264983060.1">
    <property type="nucleotide sequence ID" value="NZ_AP026708.1"/>
</dbReference>
<dbReference type="PIRSF" id="PIRSF015244">
    <property type="entry name" value="UCP015244"/>
    <property type="match status" value="1"/>
</dbReference>
<dbReference type="InterPro" id="IPR032589">
    <property type="entry name" value="DUF4910"/>
</dbReference>
<dbReference type="EMBL" id="AP026708">
    <property type="protein sequence ID" value="BDQ33004.1"/>
    <property type="molecule type" value="Genomic_DNA"/>
</dbReference>
<dbReference type="InterPro" id="IPR012353">
    <property type="entry name" value="UCP015244"/>
</dbReference>
<evidence type="ECO:0000313" key="4">
    <source>
        <dbReference type="Proteomes" id="UP001061361"/>
    </source>
</evidence>
<accession>A0ABM8ANN8</accession>
<dbReference type="SUPFAM" id="SSF53187">
    <property type="entry name" value="Zn-dependent exopeptidases"/>
    <property type="match status" value="1"/>
</dbReference>
<keyword evidence="4" id="KW-1185">Reference proteome</keyword>
<evidence type="ECO:0000259" key="2">
    <source>
        <dbReference type="Pfam" id="PF16254"/>
    </source>
</evidence>
<feature type="domain" description="DUF2172" evidence="1">
    <location>
        <begin position="53"/>
        <end position="144"/>
    </location>
</feature>
<evidence type="ECO:0000259" key="1">
    <source>
        <dbReference type="Pfam" id="PF09940"/>
    </source>
</evidence>
<feature type="domain" description="DUF4910" evidence="2">
    <location>
        <begin position="4"/>
        <end position="348"/>
    </location>
</feature>
<gene>
    <name evidence="3" type="ORF">JCM14722_05460</name>
</gene>
<protein>
    <submittedName>
        <fullName evidence="3">Peptidase M28</fullName>
    </submittedName>
</protein>
<dbReference type="Proteomes" id="UP001061361">
    <property type="component" value="Chromosome"/>
</dbReference>